<reference evidence="8 10" key="2">
    <citation type="submission" date="2021-06" db="EMBL/GenBank/DDBJ databases">
        <title>FDA dAtabase for Regulatory Grade micrObial Sequences (FDA-ARGOS): Supporting development and validation of Infectious Disease Dx tests.</title>
        <authorList>
            <person name="Sproer C."/>
            <person name="Gronow S."/>
            <person name="Severitt S."/>
            <person name="Schroder I."/>
            <person name="Tallon L."/>
            <person name="Sadzewicz L."/>
            <person name="Zhao X."/>
            <person name="Boylan J."/>
            <person name="Ott S."/>
            <person name="Bowen H."/>
            <person name="Vavikolanu K."/>
            <person name="Mehta A."/>
            <person name="Aluvathingal J."/>
            <person name="Nadendla S."/>
            <person name="Lowell S."/>
            <person name="Myers T."/>
            <person name="Yan Y."/>
        </authorList>
    </citation>
    <scope>NUCLEOTIDE SEQUENCE [LARGE SCALE GENOMIC DNA]</scope>
    <source>
        <strain evidence="8 10">FDAARGOS 1424</strain>
    </source>
</reference>
<dbReference type="GO" id="GO:0009252">
    <property type="term" value="P:peptidoglycan biosynthetic process"/>
    <property type="evidence" value="ECO:0007669"/>
    <property type="project" value="TreeGrafter"/>
</dbReference>
<evidence type="ECO:0000313" key="9">
    <source>
        <dbReference type="Proteomes" id="UP000468420"/>
    </source>
</evidence>
<evidence type="ECO:0000313" key="10">
    <source>
        <dbReference type="Proteomes" id="UP000683579"/>
    </source>
</evidence>
<evidence type="ECO:0000256" key="5">
    <source>
        <dbReference type="ARBA" id="ARBA00023237"/>
    </source>
</evidence>
<name>A0A6N6K1Y8_9ENTR</name>
<keyword evidence="3 6" id="KW-0732">Signal</keyword>
<dbReference type="Pfam" id="PF06629">
    <property type="entry name" value="MipA"/>
    <property type="match status" value="1"/>
</dbReference>
<dbReference type="PANTHER" id="PTHR38776">
    <property type="entry name" value="MLTA-INTERACTING PROTEIN-RELATED"/>
    <property type="match status" value="1"/>
</dbReference>
<reference evidence="7 9" key="1">
    <citation type="submission" date="2018-08" db="EMBL/GenBank/DDBJ databases">
        <title>Complete genomic analysis of a Citrobacter pasteurii isolated from cockles (Cerastoderma edule) containing a new chromosomic qnrB allele.</title>
        <authorList>
            <person name="Rodrigues A."/>
            <person name="Baptista T."/>
            <person name="Quesada A."/>
            <person name="Campos M.J."/>
        </authorList>
    </citation>
    <scope>NUCLEOTIDE SEQUENCE [LARGE SCALE GENOMIC DNA]</scope>
    <source>
        <strain evidence="7 9">BA18</strain>
    </source>
</reference>
<dbReference type="RefSeq" id="WP_040231602.1">
    <property type="nucleotide sequence ID" value="NZ_CDHL01000027.1"/>
</dbReference>
<evidence type="ECO:0000256" key="4">
    <source>
        <dbReference type="ARBA" id="ARBA00023136"/>
    </source>
</evidence>
<dbReference type="Proteomes" id="UP000468420">
    <property type="component" value="Unassembled WGS sequence"/>
</dbReference>
<protein>
    <submittedName>
        <fullName evidence="7">MipA/OmpV family protein</fullName>
    </submittedName>
</protein>
<dbReference type="EMBL" id="QRDC01000010">
    <property type="protein sequence ID" value="KAA1277515.1"/>
    <property type="molecule type" value="Genomic_DNA"/>
</dbReference>
<keyword evidence="10" id="KW-1185">Reference proteome</keyword>
<comment type="subcellular location">
    <subcellularLocation>
        <location evidence="1">Cell outer membrane</location>
    </subcellularLocation>
</comment>
<evidence type="ECO:0000256" key="6">
    <source>
        <dbReference type="SAM" id="SignalP"/>
    </source>
</evidence>
<feature type="chain" id="PRO_5026839512" evidence="6">
    <location>
        <begin position="22"/>
        <end position="246"/>
    </location>
</feature>
<comment type="similarity">
    <text evidence="2">Belongs to the MipA/OmpV family.</text>
</comment>
<dbReference type="InterPro" id="IPR010583">
    <property type="entry name" value="MipA"/>
</dbReference>
<feature type="signal peptide" evidence="6">
    <location>
        <begin position="1"/>
        <end position="21"/>
    </location>
</feature>
<gene>
    <name evidence="7" type="ORF">DXF85_13290</name>
    <name evidence="8" type="ORF">I6L54_02140</name>
</gene>
<dbReference type="PANTHER" id="PTHR38776:SF1">
    <property type="entry name" value="MLTA-INTERACTING PROTEIN-RELATED"/>
    <property type="match status" value="1"/>
</dbReference>
<evidence type="ECO:0000256" key="3">
    <source>
        <dbReference type="ARBA" id="ARBA00022729"/>
    </source>
</evidence>
<keyword evidence="4" id="KW-0472">Membrane</keyword>
<evidence type="ECO:0000256" key="1">
    <source>
        <dbReference type="ARBA" id="ARBA00004442"/>
    </source>
</evidence>
<dbReference type="Proteomes" id="UP000683579">
    <property type="component" value="Chromosome"/>
</dbReference>
<sequence length="246" mass="27344">MLTKRNVVALIAFSFMASASAAEFSLGAGAVYNESPYRGYNDNVHAAPLVSYESESFYFRQTTLGYILSKSKSNEFSVTASWMPLQFDPADNDDHAMKQLDKRDSTAMVGAAWYHHEQWGSLKVSAAADVLDNSNGWVGEMSLFRQMPMGKLMLTPAVGVLYYDENFNEYYYGISGNESRRSGLSSYSPGDSWTPYVALTAKYPLTANLTLLASANYSVLPDDIKNSPMVDRDDSFTFLSGVSWRF</sequence>
<evidence type="ECO:0000256" key="2">
    <source>
        <dbReference type="ARBA" id="ARBA00005722"/>
    </source>
</evidence>
<accession>A0A6N6K1Y8</accession>
<dbReference type="AlphaFoldDB" id="A0A6N6K1Y8"/>
<organism evidence="7 9">
    <name type="scientific">Citrobacter pasteurii</name>
    <dbReference type="NCBI Taxonomy" id="1563222"/>
    <lineage>
        <taxon>Bacteria</taxon>
        <taxon>Pseudomonadati</taxon>
        <taxon>Pseudomonadota</taxon>
        <taxon>Gammaproteobacteria</taxon>
        <taxon>Enterobacterales</taxon>
        <taxon>Enterobacteriaceae</taxon>
        <taxon>Citrobacter</taxon>
    </lineage>
</organism>
<dbReference type="EMBL" id="CP077262">
    <property type="protein sequence ID" value="QXA45259.1"/>
    <property type="molecule type" value="Genomic_DNA"/>
</dbReference>
<dbReference type="GO" id="GO:0009279">
    <property type="term" value="C:cell outer membrane"/>
    <property type="evidence" value="ECO:0007669"/>
    <property type="project" value="UniProtKB-SubCell"/>
</dbReference>
<evidence type="ECO:0000313" key="7">
    <source>
        <dbReference type="EMBL" id="KAA1277515.1"/>
    </source>
</evidence>
<proteinExistence type="inferred from homology"/>
<evidence type="ECO:0000313" key="8">
    <source>
        <dbReference type="EMBL" id="QXA45259.1"/>
    </source>
</evidence>
<keyword evidence="5" id="KW-0998">Cell outer membrane</keyword>